<reference evidence="1" key="1">
    <citation type="journal article" date="2020" name="Nature">
        <title>Giant virus diversity and host interactions through global metagenomics.</title>
        <authorList>
            <person name="Schulz F."/>
            <person name="Roux S."/>
            <person name="Paez-Espino D."/>
            <person name="Jungbluth S."/>
            <person name="Walsh D.A."/>
            <person name="Denef V.J."/>
            <person name="McMahon K.D."/>
            <person name="Konstantinidis K.T."/>
            <person name="Eloe-Fadrosh E.A."/>
            <person name="Kyrpides N.C."/>
            <person name="Woyke T."/>
        </authorList>
    </citation>
    <scope>NUCLEOTIDE SEQUENCE</scope>
    <source>
        <strain evidence="1">GVMAG-M-3300025880-75</strain>
    </source>
</reference>
<dbReference type="EMBL" id="MN740355">
    <property type="protein sequence ID" value="QHU02159.1"/>
    <property type="molecule type" value="Genomic_DNA"/>
</dbReference>
<accession>A0A6C0J947</accession>
<protein>
    <submittedName>
        <fullName evidence="1">Uncharacterized protein</fullName>
    </submittedName>
</protein>
<proteinExistence type="predicted"/>
<dbReference type="AlphaFoldDB" id="A0A6C0J947"/>
<name>A0A6C0J947_9ZZZZ</name>
<organism evidence="1">
    <name type="scientific">viral metagenome</name>
    <dbReference type="NCBI Taxonomy" id="1070528"/>
    <lineage>
        <taxon>unclassified sequences</taxon>
        <taxon>metagenomes</taxon>
        <taxon>organismal metagenomes</taxon>
    </lineage>
</organism>
<sequence length="152" mass="18362">MSENRTNTPPCVAVIQKWRESYHGVSSNETECVKYLSTKYLICWDTHYYDSDSSDDEYDDYDIIEQIDSALDFADARDNSGQIIPSWSSHVPCIIRKAYYYRDRRFGIRNYGIEKFQKLWKNFHYIKMTRYKAVKYLQYRQLYGKYPKKILH</sequence>
<evidence type="ECO:0000313" key="1">
    <source>
        <dbReference type="EMBL" id="QHU02159.1"/>
    </source>
</evidence>